<evidence type="ECO:0000313" key="2">
    <source>
        <dbReference type="EMBL" id="RQD82867.1"/>
    </source>
</evidence>
<dbReference type="InterPro" id="IPR028976">
    <property type="entry name" value="CheC-like_sf"/>
</dbReference>
<keyword evidence="1" id="KW-0145">Chemotaxis</keyword>
<dbReference type="Gene3D" id="3.40.1550.10">
    <property type="entry name" value="CheC-like"/>
    <property type="match status" value="1"/>
</dbReference>
<dbReference type="SUPFAM" id="SSF103039">
    <property type="entry name" value="CheC-like"/>
    <property type="match status" value="1"/>
</dbReference>
<protein>
    <submittedName>
        <fullName evidence="2">Chemotaxis protein CheC</fullName>
    </submittedName>
</protein>
<dbReference type="EMBL" id="QZAB01000421">
    <property type="protein sequence ID" value="RQD82867.1"/>
    <property type="molecule type" value="Genomic_DNA"/>
</dbReference>
<proteinExistence type="predicted"/>
<evidence type="ECO:0000313" key="3">
    <source>
        <dbReference type="Proteomes" id="UP000284763"/>
    </source>
</evidence>
<gene>
    <name evidence="2" type="ORF">D5R95_06690</name>
</gene>
<dbReference type="GO" id="GO:0006935">
    <property type="term" value="P:chemotaxis"/>
    <property type="evidence" value="ECO:0007669"/>
    <property type="project" value="UniProtKB-KW"/>
</dbReference>
<comment type="caution">
    <text evidence="2">The sequence shown here is derived from an EMBL/GenBank/DDBJ whole genome shotgun (WGS) entry which is preliminary data.</text>
</comment>
<name>A0A424YUV5_9EURY</name>
<sequence length="169" mass="18794">IDIPVVEIVSLNDILKESEGDSRNKIVAGIHVDIKGDVNGGMLLLFPKFSALSFSDILTKKSVGTTSILEEIHITKLENMGFQLCSSYMKAINEFIGLELKLQETLIKVDMDGITDFISDEMKGLADEFIVIRNECFVPSTNSRHKFNMLFEPDASDTILTAVMQKMMG</sequence>
<reference evidence="2 3" key="1">
    <citation type="submission" date="2018-08" db="EMBL/GenBank/DDBJ databases">
        <title>The metabolism and importance of syntrophic acetate oxidation coupled to methane or sulfide production in haloalkaline environments.</title>
        <authorList>
            <person name="Timmers P.H.A."/>
            <person name="Vavourakis C.D."/>
            <person name="Sorokin D.Y."/>
            <person name="Sinninghe Damste J.S."/>
            <person name="Muyzer G."/>
            <person name="Stams A.J.M."/>
            <person name="Plugge C.M."/>
        </authorList>
    </citation>
    <scope>NUCLEOTIDE SEQUENCE [LARGE SCALE GENOMIC DNA]</scope>
    <source>
        <strain evidence="2">MSAO_Arc3</strain>
    </source>
</reference>
<accession>A0A424YUV5</accession>
<evidence type="ECO:0000256" key="1">
    <source>
        <dbReference type="ARBA" id="ARBA00022500"/>
    </source>
</evidence>
<dbReference type="AlphaFoldDB" id="A0A424YUV5"/>
<dbReference type="Proteomes" id="UP000284763">
    <property type="component" value="Unassembled WGS sequence"/>
</dbReference>
<feature type="non-terminal residue" evidence="2">
    <location>
        <position position="1"/>
    </location>
</feature>
<organism evidence="2 3">
    <name type="scientific">Methanosalsum natronophilum</name>
    <dbReference type="NCBI Taxonomy" id="768733"/>
    <lineage>
        <taxon>Archaea</taxon>
        <taxon>Methanobacteriati</taxon>
        <taxon>Methanobacteriota</taxon>
        <taxon>Stenosarchaea group</taxon>
        <taxon>Methanomicrobia</taxon>
        <taxon>Methanosarcinales</taxon>
        <taxon>Methanosarcinaceae</taxon>
        <taxon>Methanosalsum</taxon>
    </lineage>
</organism>